<dbReference type="GO" id="GO:0016301">
    <property type="term" value="F:kinase activity"/>
    <property type="evidence" value="ECO:0007669"/>
    <property type="project" value="UniProtKB-KW"/>
</dbReference>
<dbReference type="InterPro" id="IPR051177">
    <property type="entry name" value="CIK-Related_Protein"/>
</dbReference>
<keyword evidence="2" id="KW-1185">Reference proteome</keyword>
<dbReference type="PANTHER" id="PTHR12984:SF3">
    <property type="entry name" value="N-TERMINAL KINASE-LIKE PROTEIN"/>
    <property type="match status" value="1"/>
</dbReference>
<dbReference type="PANTHER" id="PTHR12984">
    <property type="entry name" value="SCY1-RELATED S/T PROTEIN KINASE-LIKE"/>
    <property type="match status" value="1"/>
</dbReference>
<dbReference type="EMBL" id="JTDY01001650">
    <property type="protein sequence ID" value="KOB73249.1"/>
    <property type="molecule type" value="Genomic_DNA"/>
</dbReference>
<accession>A0A0L7LCX2</accession>
<comment type="caution">
    <text evidence="1">The sequence shown here is derived from an EMBL/GenBank/DDBJ whole genome shotgun (WGS) entry which is preliminary data.</text>
</comment>
<reference evidence="1 2" key="1">
    <citation type="journal article" date="2015" name="Genome Biol. Evol.">
        <title>The genome of winter moth (Operophtera brumata) provides a genomic perspective on sexual dimorphism and phenology.</title>
        <authorList>
            <person name="Derks M.F."/>
            <person name="Smit S."/>
            <person name="Salis L."/>
            <person name="Schijlen E."/>
            <person name="Bossers A."/>
            <person name="Mateman C."/>
            <person name="Pijl A.S."/>
            <person name="de Ridder D."/>
            <person name="Groenen M.A."/>
            <person name="Visser M.E."/>
            <person name="Megens H.J."/>
        </authorList>
    </citation>
    <scope>NUCLEOTIDE SEQUENCE [LARGE SCALE GENOMIC DNA]</scope>
    <source>
        <strain evidence="1">WM2013NL</strain>
        <tissue evidence="1">Head and thorax</tissue>
    </source>
</reference>
<feature type="non-terminal residue" evidence="1">
    <location>
        <position position="285"/>
    </location>
</feature>
<gene>
    <name evidence="1" type="ORF">OBRU01_11252</name>
</gene>
<proteinExistence type="predicted"/>
<dbReference type="AlphaFoldDB" id="A0A0L7LCX2"/>
<keyword evidence="1" id="KW-0808">Transferase</keyword>
<dbReference type="InterPro" id="IPR011009">
    <property type="entry name" value="Kinase-like_dom_sf"/>
</dbReference>
<sequence>MWSFFSRDPTKDFPYEVGDPVHGLEDKSVWTLHKGKKRGTQDEVSIFLFDVQKSSETMFDIAKASLKRLKTMRHPSLLHYLDSCETEKFLYVATEYVEPLACCILDIKLEGPQKDLFLAWGIFQITRALSFLNNDGNMRHNNVCLYSVFVTLAGEWKLGGFEFLTSQGQETSNPIPIKILPALEIYDPPEKKDPPALKTVDDIPKQLSTLYYELVSANPASRPNPADIITRYIKDKAEKGKFFSTLSAFLDSFPEAVCIHKILPQLMTAYHYGDAGSAILAPMFK</sequence>
<dbReference type="Proteomes" id="UP000037510">
    <property type="component" value="Unassembled WGS sequence"/>
</dbReference>
<dbReference type="STRING" id="104452.A0A0L7LCX2"/>
<evidence type="ECO:0000313" key="1">
    <source>
        <dbReference type="EMBL" id="KOB73249.1"/>
    </source>
</evidence>
<dbReference type="Gene3D" id="1.10.510.10">
    <property type="entry name" value="Transferase(Phosphotransferase) domain 1"/>
    <property type="match status" value="1"/>
</dbReference>
<protein>
    <submittedName>
        <fullName evidence="1">N-terminal kinase-like protein</fullName>
    </submittedName>
</protein>
<evidence type="ECO:0000313" key="2">
    <source>
        <dbReference type="Proteomes" id="UP000037510"/>
    </source>
</evidence>
<organism evidence="1 2">
    <name type="scientific">Operophtera brumata</name>
    <name type="common">Winter moth</name>
    <name type="synonym">Phalaena brumata</name>
    <dbReference type="NCBI Taxonomy" id="104452"/>
    <lineage>
        <taxon>Eukaryota</taxon>
        <taxon>Metazoa</taxon>
        <taxon>Ecdysozoa</taxon>
        <taxon>Arthropoda</taxon>
        <taxon>Hexapoda</taxon>
        <taxon>Insecta</taxon>
        <taxon>Pterygota</taxon>
        <taxon>Neoptera</taxon>
        <taxon>Endopterygota</taxon>
        <taxon>Lepidoptera</taxon>
        <taxon>Glossata</taxon>
        <taxon>Ditrysia</taxon>
        <taxon>Geometroidea</taxon>
        <taxon>Geometridae</taxon>
        <taxon>Larentiinae</taxon>
        <taxon>Operophtera</taxon>
    </lineage>
</organism>
<dbReference type="SUPFAM" id="SSF56112">
    <property type="entry name" value="Protein kinase-like (PK-like)"/>
    <property type="match status" value="1"/>
</dbReference>
<keyword evidence="1" id="KW-0418">Kinase</keyword>
<dbReference type="Gene3D" id="3.30.200.20">
    <property type="entry name" value="Phosphorylase Kinase, domain 1"/>
    <property type="match status" value="1"/>
</dbReference>
<name>A0A0L7LCX2_OPEBR</name>